<dbReference type="PANTHER" id="PTHR46140:SF1">
    <property type="entry name" value="VACUOLAR TRANSPORTER CHAPERONE COMPLEX SUBUNIT 4-RELATED"/>
    <property type="match status" value="1"/>
</dbReference>
<dbReference type="GO" id="GO:0005774">
    <property type="term" value="C:vacuolar membrane"/>
    <property type="evidence" value="ECO:0007669"/>
    <property type="project" value="UniProtKB-SubCell"/>
</dbReference>
<keyword evidence="4 6" id="KW-1133">Transmembrane helix</keyword>
<dbReference type="InterPro" id="IPR003807">
    <property type="entry name" value="DUF202"/>
</dbReference>
<name>A0A7S3QAX9_9STRA</name>
<comment type="subcellular location">
    <subcellularLocation>
        <location evidence="1">Vacuole membrane</location>
        <topology evidence="1">Multi-pass membrane protein</topology>
    </subcellularLocation>
</comment>
<feature type="domain" description="SPX" evidence="7">
    <location>
        <begin position="1"/>
        <end position="166"/>
    </location>
</feature>
<gene>
    <name evidence="8" type="ORF">CDEB00056_LOCUS15514</name>
</gene>
<dbReference type="EMBL" id="HBIO01020153">
    <property type="protein sequence ID" value="CAE0470661.1"/>
    <property type="molecule type" value="Transcribed_RNA"/>
</dbReference>
<evidence type="ECO:0000313" key="8">
    <source>
        <dbReference type="EMBL" id="CAE0470661.1"/>
    </source>
</evidence>
<dbReference type="Gene3D" id="3.20.100.30">
    <property type="entry name" value="VTC, catalytic tunnel domain"/>
    <property type="match status" value="1"/>
</dbReference>
<dbReference type="CDD" id="cd07751">
    <property type="entry name" value="PolyPPase_VTC4_like"/>
    <property type="match status" value="1"/>
</dbReference>
<protein>
    <recommendedName>
        <fullName evidence="7">SPX domain-containing protein</fullName>
    </recommendedName>
</protein>
<dbReference type="PANTHER" id="PTHR46140">
    <property type="entry name" value="VACUOLAR TRANSPORTER CHAPERONE 1-RELATED"/>
    <property type="match status" value="1"/>
</dbReference>
<dbReference type="GO" id="GO:0006799">
    <property type="term" value="P:polyphosphate biosynthetic process"/>
    <property type="evidence" value="ECO:0007669"/>
    <property type="project" value="UniProtKB-ARBA"/>
</dbReference>
<feature type="transmembrane region" description="Helical" evidence="6">
    <location>
        <begin position="705"/>
        <end position="727"/>
    </location>
</feature>
<feature type="transmembrane region" description="Helical" evidence="6">
    <location>
        <begin position="664"/>
        <end position="684"/>
    </location>
</feature>
<evidence type="ECO:0000256" key="4">
    <source>
        <dbReference type="ARBA" id="ARBA00022989"/>
    </source>
</evidence>
<evidence type="ECO:0000256" key="1">
    <source>
        <dbReference type="ARBA" id="ARBA00004128"/>
    </source>
</evidence>
<evidence type="ECO:0000256" key="5">
    <source>
        <dbReference type="ARBA" id="ARBA00023136"/>
    </source>
</evidence>
<proteinExistence type="predicted"/>
<feature type="transmembrane region" description="Helical" evidence="6">
    <location>
        <begin position="632"/>
        <end position="652"/>
    </location>
</feature>
<dbReference type="AlphaFoldDB" id="A0A7S3QAX9"/>
<evidence type="ECO:0000256" key="3">
    <source>
        <dbReference type="ARBA" id="ARBA00022692"/>
    </source>
</evidence>
<sequence length="734" mass="83794">MKYGQHLRENIAPDYGPLPYMNYQHLDDIIRILSQKSLSSANLESRQISLTTPAPTNTKGVVLDSTTITEEAFLSCVDSELTKVEAFTLRKVMELRNKLDGVEIKIKQLSLNDEEEVDICQKLADDVATKFLTLEKYVNINFMGFHKILKKHDKYCPANPCKTFYVNRMHSQAWVRGDYSDVVVRLSEIYSTLRNDQVAEENTDASQSFLRSTTKYWVKTEDVSKVKYAVLRHLPVFLQKTSTGESDSQLTNSVYLDNDQLELYHGRLDKGPGALALRLRWYGAGDPSIVFVERKTHRDKWTGEVSVKERFMVKEKEVQQVMNNTYPIAKKKDQMVRGGSTQGEADDWECLSREITQAISSKQLVPTMRTQYMRTAFQIPFDATVRVSLDTNLCMISERGYDVKNMQVWHRDPDQTIAHNEITRFPHAVLEVKLELRGDSAVPPKWVTDLQNSGLLYEVHKFSKFIHGCATMLPEYVRAVPYWVDDASLRASIIASGGGRILVRSDMTEKEKDQTKVKHPGSGPGANQVYDHLLPFGDIEDNKTTTAVGRTSVSTAASRGIIINRKIPSDKDQGVNFYNDVDNDDDQINDEEETCMGWLFPFCSPYNNLSIIAPTSVQKIEPKIFFANERTFLHWLHAGITLYTISAGILVFSDEDESDWAHWYAMALLPVSLGFCLYALHVFLWRADRIKTRIPGRWDDPRGPYILGGVIVLILLINFFTKLAQIWNYERTEL</sequence>
<dbReference type="CDD" id="cd14447">
    <property type="entry name" value="SPX"/>
    <property type="match status" value="1"/>
</dbReference>
<dbReference type="Pfam" id="PF02656">
    <property type="entry name" value="DUF202"/>
    <property type="match status" value="1"/>
</dbReference>
<evidence type="ECO:0000259" key="7">
    <source>
        <dbReference type="PROSITE" id="PS51382"/>
    </source>
</evidence>
<keyword evidence="3 6" id="KW-0812">Transmembrane</keyword>
<dbReference type="PROSITE" id="PS51382">
    <property type="entry name" value="SPX"/>
    <property type="match status" value="1"/>
</dbReference>
<reference evidence="8" key="1">
    <citation type="submission" date="2021-01" db="EMBL/GenBank/DDBJ databases">
        <authorList>
            <person name="Corre E."/>
            <person name="Pelletier E."/>
            <person name="Niang G."/>
            <person name="Scheremetjew M."/>
            <person name="Finn R."/>
            <person name="Kale V."/>
            <person name="Holt S."/>
            <person name="Cochrane G."/>
            <person name="Meng A."/>
            <person name="Brown T."/>
            <person name="Cohen L."/>
        </authorList>
    </citation>
    <scope>NUCLEOTIDE SEQUENCE</scope>
    <source>
        <strain evidence="8">MM31A-1</strain>
    </source>
</reference>
<dbReference type="InterPro" id="IPR042267">
    <property type="entry name" value="VTC_sf"/>
</dbReference>
<dbReference type="Pfam" id="PF09359">
    <property type="entry name" value="VTC"/>
    <property type="match status" value="1"/>
</dbReference>
<evidence type="ECO:0000256" key="6">
    <source>
        <dbReference type="SAM" id="Phobius"/>
    </source>
</evidence>
<accession>A0A7S3QAX9</accession>
<dbReference type="InterPro" id="IPR051572">
    <property type="entry name" value="VTC_Complex_Subunit"/>
</dbReference>
<dbReference type="InterPro" id="IPR004331">
    <property type="entry name" value="SPX_dom"/>
</dbReference>
<dbReference type="InterPro" id="IPR018966">
    <property type="entry name" value="VTC_domain"/>
</dbReference>
<organism evidence="8">
    <name type="scientific">Chaetoceros debilis</name>
    <dbReference type="NCBI Taxonomy" id="122233"/>
    <lineage>
        <taxon>Eukaryota</taxon>
        <taxon>Sar</taxon>
        <taxon>Stramenopiles</taxon>
        <taxon>Ochrophyta</taxon>
        <taxon>Bacillariophyta</taxon>
        <taxon>Coscinodiscophyceae</taxon>
        <taxon>Chaetocerotophycidae</taxon>
        <taxon>Chaetocerotales</taxon>
        <taxon>Chaetocerotaceae</taxon>
        <taxon>Chaetoceros</taxon>
    </lineage>
</organism>
<keyword evidence="2" id="KW-0926">Vacuole</keyword>
<keyword evidence="5 6" id="KW-0472">Membrane</keyword>
<evidence type="ECO:0000256" key="2">
    <source>
        <dbReference type="ARBA" id="ARBA00022554"/>
    </source>
</evidence>